<dbReference type="Pfam" id="PF00496">
    <property type="entry name" value="SBP_bac_5"/>
    <property type="match status" value="1"/>
</dbReference>
<dbReference type="Gene3D" id="3.40.190.10">
    <property type="entry name" value="Periplasmic binding protein-like II"/>
    <property type="match status" value="1"/>
</dbReference>
<name>A0A9W6L0J9_9PSEU</name>
<dbReference type="GO" id="GO:0042597">
    <property type="term" value="C:periplasmic space"/>
    <property type="evidence" value="ECO:0007669"/>
    <property type="project" value="UniProtKB-ARBA"/>
</dbReference>
<dbReference type="InterPro" id="IPR039424">
    <property type="entry name" value="SBP_5"/>
</dbReference>
<gene>
    <name evidence="3" type="ORF">GCM10017577_17150</name>
</gene>
<reference evidence="3" key="2">
    <citation type="submission" date="2023-01" db="EMBL/GenBank/DDBJ databases">
        <authorList>
            <person name="Sun Q."/>
            <person name="Evtushenko L."/>
        </authorList>
    </citation>
    <scope>NUCLEOTIDE SEQUENCE</scope>
    <source>
        <strain evidence="3">VKM Ac-1069</strain>
    </source>
</reference>
<keyword evidence="4" id="KW-1185">Reference proteome</keyword>
<dbReference type="Proteomes" id="UP001143463">
    <property type="component" value="Unassembled WGS sequence"/>
</dbReference>
<dbReference type="GO" id="GO:0043190">
    <property type="term" value="C:ATP-binding cassette (ABC) transporter complex"/>
    <property type="evidence" value="ECO:0007669"/>
    <property type="project" value="InterPro"/>
</dbReference>
<sequence length="521" mass="55075">MRAFVLAAVVALAAAGCGTGTQQQSTGDWRTDADRGAILRAGARLTPAWVSKTFDPLKSIGGSDIVLDRLIYGTLTGKNAAGQPTPWLVESWSQPEPTVLDLKVRQGVTFHDGSPFTAEAVKAGLDRNRSAGSPYAASLAAISSIELPDANTVRLVTSRPASGALLLTLSGREGLIPGPASLADPDSMATNPIGAGPFQILEWRQGESMKLRAYPGYYDKDQYLVAGIDFVNVNDEVSARNAVLAGDIDVGFVDAEGVPALTANPGTAVAVNQSDAAYYVNINLTTQNPPLADVRVRQAINTAVNRDQIASAVIGAGSAPAWQLFPQGYPGHDPALEKRYAYDPARARQMLADAGYPNGFDMKLYAVSTTPSITRTTEIVAANLNDVGIRTQIVAGTSWVQDYAIDRKGDAAVGTWLPRTDPTLTFQSLFGGVGTLNVGKYSSPELNGIVDQAQGVTDSAAADTLLKQASGYVVDQALEVPIAYMPSLWGYSQKIGLRDGTLRDHGNLGQGLDFTSVYVKR</sequence>
<dbReference type="SUPFAM" id="SSF53850">
    <property type="entry name" value="Periplasmic binding protein-like II"/>
    <property type="match status" value="1"/>
</dbReference>
<protein>
    <submittedName>
        <fullName evidence="3">ABC transporter substrate-binding protein</fullName>
    </submittedName>
</protein>
<evidence type="ECO:0000256" key="1">
    <source>
        <dbReference type="ARBA" id="ARBA00022729"/>
    </source>
</evidence>
<feature type="domain" description="Solute-binding protein family 5" evidence="2">
    <location>
        <begin position="84"/>
        <end position="432"/>
    </location>
</feature>
<reference evidence="3" key="1">
    <citation type="journal article" date="2014" name="Int. J. Syst. Evol. Microbiol.">
        <title>Complete genome sequence of Corynebacterium casei LMG S-19264T (=DSM 44701T), isolated from a smear-ripened cheese.</title>
        <authorList>
            <consortium name="US DOE Joint Genome Institute (JGI-PGF)"/>
            <person name="Walter F."/>
            <person name="Albersmeier A."/>
            <person name="Kalinowski J."/>
            <person name="Ruckert C."/>
        </authorList>
    </citation>
    <scope>NUCLEOTIDE SEQUENCE</scope>
    <source>
        <strain evidence="3">VKM Ac-1069</strain>
    </source>
</reference>
<dbReference type="InterPro" id="IPR000914">
    <property type="entry name" value="SBP_5_dom"/>
</dbReference>
<dbReference type="Gene3D" id="3.90.76.10">
    <property type="entry name" value="Dipeptide-binding Protein, Domain 1"/>
    <property type="match status" value="1"/>
</dbReference>
<proteinExistence type="predicted"/>
<dbReference type="PANTHER" id="PTHR30290:SF38">
    <property type="entry name" value="D,D-DIPEPTIDE-BINDING PERIPLASMIC PROTEIN DDPA-RELATED"/>
    <property type="match status" value="1"/>
</dbReference>
<dbReference type="AlphaFoldDB" id="A0A9W6L0J9"/>
<comment type="caution">
    <text evidence="3">The sequence shown here is derived from an EMBL/GenBank/DDBJ whole genome shotgun (WGS) entry which is preliminary data.</text>
</comment>
<dbReference type="GO" id="GO:1904680">
    <property type="term" value="F:peptide transmembrane transporter activity"/>
    <property type="evidence" value="ECO:0007669"/>
    <property type="project" value="TreeGrafter"/>
</dbReference>
<dbReference type="PANTHER" id="PTHR30290">
    <property type="entry name" value="PERIPLASMIC BINDING COMPONENT OF ABC TRANSPORTER"/>
    <property type="match status" value="1"/>
</dbReference>
<dbReference type="PIRSF" id="PIRSF002741">
    <property type="entry name" value="MppA"/>
    <property type="match status" value="1"/>
</dbReference>
<evidence type="ECO:0000313" key="4">
    <source>
        <dbReference type="Proteomes" id="UP001143463"/>
    </source>
</evidence>
<evidence type="ECO:0000313" key="3">
    <source>
        <dbReference type="EMBL" id="GLL10575.1"/>
    </source>
</evidence>
<evidence type="ECO:0000259" key="2">
    <source>
        <dbReference type="Pfam" id="PF00496"/>
    </source>
</evidence>
<dbReference type="Gene3D" id="3.10.105.10">
    <property type="entry name" value="Dipeptide-binding Protein, Domain 3"/>
    <property type="match status" value="1"/>
</dbReference>
<dbReference type="GO" id="GO:0015833">
    <property type="term" value="P:peptide transport"/>
    <property type="evidence" value="ECO:0007669"/>
    <property type="project" value="TreeGrafter"/>
</dbReference>
<dbReference type="InterPro" id="IPR030678">
    <property type="entry name" value="Peptide/Ni-bd"/>
</dbReference>
<dbReference type="EMBL" id="BSFQ01000005">
    <property type="protein sequence ID" value="GLL10575.1"/>
    <property type="molecule type" value="Genomic_DNA"/>
</dbReference>
<organism evidence="3 4">
    <name type="scientific">Pseudonocardia halophobica</name>
    <dbReference type="NCBI Taxonomy" id="29401"/>
    <lineage>
        <taxon>Bacteria</taxon>
        <taxon>Bacillati</taxon>
        <taxon>Actinomycetota</taxon>
        <taxon>Actinomycetes</taxon>
        <taxon>Pseudonocardiales</taxon>
        <taxon>Pseudonocardiaceae</taxon>
        <taxon>Pseudonocardia</taxon>
    </lineage>
</organism>
<keyword evidence="1" id="KW-0732">Signal</keyword>
<accession>A0A9W6L0J9</accession>
<dbReference type="PROSITE" id="PS51257">
    <property type="entry name" value="PROKAR_LIPOPROTEIN"/>
    <property type="match status" value="1"/>
</dbReference>